<evidence type="ECO:0000313" key="9">
    <source>
        <dbReference type="EnsemblMetazoa" id="Aqu2.1.36555_001"/>
    </source>
</evidence>
<reference evidence="10" key="1">
    <citation type="journal article" date="2010" name="Nature">
        <title>The Amphimedon queenslandica genome and the evolution of animal complexity.</title>
        <authorList>
            <person name="Srivastava M."/>
            <person name="Simakov O."/>
            <person name="Chapman J."/>
            <person name="Fahey B."/>
            <person name="Gauthier M.E."/>
            <person name="Mitros T."/>
            <person name="Richards G.S."/>
            <person name="Conaco C."/>
            <person name="Dacre M."/>
            <person name="Hellsten U."/>
            <person name="Larroux C."/>
            <person name="Putnam N.H."/>
            <person name="Stanke M."/>
            <person name="Adamska M."/>
            <person name="Darling A."/>
            <person name="Degnan S.M."/>
            <person name="Oakley T.H."/>
            <person name="Plachetzki D.C."/>
            <person name="Zhai Y."/>
            <person name="Adamski M."/>
            <person name="Calcino A."/>
            <person name="Cummins S.F."/>
            <person name="Goodstein D.M."/>
            <person name="Harris C."/>
            <person name="Jackson D.J."/>
            <person name="Leys S.P."/>
            <person name="Shu S."/>
            <person name="Woodcroft B.J."/>
            <person name="Vervoort M."/>
            <person name="Kosik K.S."/>
            <person name="Manning G."/>
            <person name="Degnan B.M."/>
            <person name="Rokhsar D.S."/>
        </authorList>
    </citation>
    <scope>NUCLEOTIDE SEQUENCE [LARGE SCALE GENOMIC DNA]</scope>
</reference>
<feature type="compositionally biased region" description="Basic and acidic residues" evidence="7">
    <location>
        <begin position="1"/>
        <end position="11"/>
    </location>
</feature>
<keyword evidence="6" id="KW-0206">Cytoskeleton</keyword>
<dbReference type="PROSITE" id="PS51329">
    <property type="entry name" value="C_CAP_COFACTOR_C"/>
    <property type="match status" value="1"/>
</dbReference>
<dbReference type="InterPro" id="IPR039589">
    <property type="entry name" value="TBCC1"/>
</dbReference>
<evidence type="ECO:0000256" key="3">
    <source>
        <dbReference type="ARBA" id="ARBA00008848"/>
    </source>
</evidence>
<dbReference type="InterPro" id="IPR012945">
    <property type="entry name" value="Tubulin-bd_cofactor_C_dom"/>
</dbReference>
<feature type="domain" description="C-CAP/cofactor C-like" evidence="8">
    <location>
        <begin position="315"/>
        <end position="446"/>
    </location>
</feature>
<evidence type="ECO:0000259" key="8">
    <source>
        <dbReference type="PROSITE" id="PS51329"/>
    </source>
</evidence>
<comment type="similarity">
    <text evidence="3">Belongs to the TBCC family.</text>
</comment>
<organism evidence="9">
    <name type="scientific">Amphimedon queenslandica</name>
    <name type="common">Sponge</name>
    <dbReference type="NCBI Taxonomy" id="400682"/>
    <lineage>
        <taxon>Eukaryota</taxon>
        <taxon>Metazoa</taxon>
        <taxon>Porifera</taxon>
        <taxon>Demospongiae</taxon>
        <taxon>Heteroscleromorpha</taxon>
        <taxon>Haplosclerida</taxon>
        <taxon>Niphatidae</taxon>
        <taxon>Amphimedon</taxon>
    </lineage>
</organism>
<dbReference type="EnsemblMetazoa" id="Aqu2.1.36555_001">
    <property type="protein sequence ID" value="Aqu2.1.36555_001"/>
    <property type="gene ID" value="Aqu2.1.36555"/>
</dbReference>
<evidence type="ECO:0000313" key="10">
    <source>
        <dbReference type="Proteomes" id="UP000007879"/>
    </source>
</evidence>
<feature type="compositionally biased region" description="Low complexity" evidence="7">
    <location>
        <begin position="13"/>
        <end position="28"/>
    </location>
</feature>
<dbReference type="SMART" id="SM00673">
    <property type="entry name" value="CARP"/>
    <property type="match status" value="1"/>
</dbReference>
<name>A0A1X7V8C7_AMPQE</name>
<dbReference type="InterPro" id="IPR017901">
    <property type="entry name" value="C-CAP_CF_C-like"/>
</dbReference>
<accession>A0A1X7V8C7</accession>
<dbReference type="PANTHER" id="PTHR16052">
    <property type="entry name" value="TBCC DOMAIN-CONTAINING PROTEIN 1"/>
    <property type="match status" value="1"/>
</dbReference>
<evidence type="ECO:0000256" key="4">
    <source>
        <dbReference type="ARBA" id="ARBA00017559"/>
    </source>
</evidence>
<dbReference type="EnsemblMetazoa" id="XM_019994519.1">
    <property type="protein sequence ID" value="XP_019850078.1"/>
    <property type="gene ID" value="LOC109580925"/>
</dbReference>
<dbReference type="FunCoup" id="A0A1X7V8C7">
    <property type="interactions" value="309"/>
</dbReference>
<feature type="region of interest" description="Disordered" evidence="7">
    <location>
        <begin position="1"/>
        <end position="32"/>
    </location>
</feature>
<dbReference type="PANTHER" id="PTHR16052:SF0">
    <property type="entry name" value="TBCC DOMAIN-CONTAINING PROTEIN 1"/>
    <property type="match status" value="1"/>
</dbReference>
<dbReference type="AlphaFoldDB" id="A0A1X7V8C7"/>
<dbReference type="GO" id="GO:0031616">
    <property type="term" value="C:spindle pole centrosome"/>
    <property type="evidence" value="ECO:0007669"/>
    <property type="project" value="TreeGrafter"/>
</dbReference>
<dbReference type="InterPro" id="IPR006599">
    <property type="entry name" value="CARP_motif"/>
</dbReference>
<dbReference type="SUPFAM" id="SSF69340">
    <property type="entry name" value="C-terminal domain of adenylylcyclase associated protein"/>
    <property type="match status" value="1"/>
</dbReference>
<dbReference type="Proteomes" id="UP000007879">
    <property type="component" value="Unassembled WGS sequence"/>
</dbReference>
<evidence type="ECO:0000256" key="5">
    <source>
        <dbReference type="ARBA" id="ARBA00022490"/>
    </source>
</evidence>
<protein>
    <recommendedName>
        <fullName evidence="4">TBCC domain-containing protein 1</fullName>
    </recommendedName>
</protein>
<dbReference type="STRING" id="400682.A0A1X7V8C7"/>
<sequence>MAEKPEEKPEPPEASSSLPCSSESTSVSLVHGTEGRRERVAVWVNPVPLDGGILCSGEKASSKFSFSHLKKIVTYARNKGKHSYPWLSFSIWHHIAKNKLHLSDETAWLYFETFDTVSDVDISERLKLVNLLSKCPSDEDVDRLHRQVCVDTLKFIVFLYLQNAPRLSLCAPLVTGEEWPSPETDKKLKSSSDHAHLAFVRGHLHEILQLLSNADGMIGMEGVRALEFLLLSSTDKQSHTPLTSLSLQPNEITSNGLLEDGSSFSLPLFETWLRSHLVINPFGSQAMKGGARDKKCPCFRSESYGRVVSNIQLAPKGSHSVLLHGITKQTLAKDQSGLEGASVYIRNCKSSYIYLLGPIKSIVIEKCSRCVLVLGTVERSIIINNCNALCLVTACRRLHMSSTSHSAIHLLTMTPPLLFPSNRDIIFAPYNTYYPQLETHLASAGLSPDINMWDKPHLLSPGSDWSLMDPRNFYSMEVPFVMEGDTKRNPCKLPTVYKEALIQRQRRIAEWQQTVKDARLSQEKQQQLQKIIQDRFREWLEATGHQREIYDLGHDPTAGSNTSTMK</sequence>
<proteinExistence type="inferred from homology"/>
<gene>
    <name evidence="9" type="primary">109580925</name>
</gene>
<dbReference type="KEGG" id="aqu:109580925"/>
<dbReference type="InterPro" id="IPR016098">
    <property type="entry name" value="CAP/MinC_C"/>
</dbReference>
<dbReference type="eggNOG" id="KOG4416">
    <property type="taxonomic scope" value="Eukaryota"/>
</dbReference>
<dbReference type="GO" id="GO:0051661">
    <property type="term" value="P:maintenance of centrosome location"/>
    <property type="evidence" value="ECO:0007669"/>
    <property type="project" value="TreeGrafter"/>
</dbReference>
<dbReference type="GO" id="GO:0051684">
    <property type="term" value="P:maintenance of Golgi location"/>
    <property type="evidence" value="ECO:0007669"/>
    <property type="project" value="TreeGrafter"/>
</dbReference>
<evidence type="ECO:0000256" key="1">
    <source>
        <dbReference type="ARBA" id="ARBA00004300"/>
    </source>
</evidence>
<dbReference type="InParanoid" id="A0A1X7V8C7"/>
<dbReference type="OrthoDB" id="427777at2759"/>
<reference evidence="9" key="2">
    <citation type="submission" date="2017-05" db="UniProtKB">
        <authorList>
            <consortium name="EnsemblMetazoa"/>
        </authorList>
    </citation>
    <scope>IDENTIFICATION</scope>
</reference>
<dbReference type="Pfam" id="PF07986">
    <property type="entry name" value="TBCC"/>
    <property type="match status" value="1"/>
</dbReference>
<dbReference type="InterPro" id="IPR036223">
    <property type="entry name" value="CAP_C_sf"/>
</dbReference>
<keyword evidence="5" id="KW-0963">Cytoplasm</keyword>
<evidence type="ECO:0000256" key="2">
    <source>
        <dbReference type="ARBA" id="ARBA00004647"/>
    </source>
</evidence>
<comment type="subcellular location">
    <subcellularLocation>
        <location evidence="1">Cytoplasm</location>
        <location evidence="1">Cytoskeleton</location>
        <location evidence="1">Microtubule organizing center</location>
        <location evidence="1">Centrosome</location>
    </subcellularLocation>
    <subcellularLocation>
        <location evidence="2">Cytoplasm</location>
        <location evidence="2">Cytoskeleton</location>
        <location evidence="2">Spindle pole</location>
    </subcellularLocation>
</comment>
<dbReference type="Gene3D" id="2.160.20.70">
    <property type="match status" value="1"/>
</dbReference>
<evidence type="ECO:0000256" key="6">
    <source>
        <dbReference type="ARBA" id="ARBA00023212"/>
    </source>
</evidence>
<evidence type="ECO:0000256" key="7">
    <source>
        <dbReference type="SAM" id="MobiDB-lite"/>
    </source>
</evidence>
<keyword evidence="10" id="KW-1185">Reference proteome</keyword>